<proteinExistence type="predicted"/>
<dbReference type="GO" id="GO:0005680">
    <property type="term" value="C:anaphase-promoting complex"/>
    <property type="evidence" value="ECO:0007669"/>
    <property type="project" value="TreeGrafter"/>
</dbReference>
<keyword evidence="5 7" id="KW-0802">TPR repeat</keyword>
<comment type="caution">
    <text evidence="9">The sequence shown here is derived from an EMBL/GenBank/DDBJ whole genome shotgun (WGS) entry which is preliminary data.</text>
</comment>
<dbReference type="GO" id="GO:0045842">
    <property type="term" value="P:positive regulation of mitotic metaphase/anaphase transition"/>
    <property type="evidence" value="ECO:0007669"/>
    <property type="project" value="TreeGrafter"/>
</dbReference>
<feature type="repeat" description="TPR" evidence="7">
    <location>
        <begin position="568"/>
        <end position="601"/>
    </location>
</feature>
<gene>
    <name evidence="9" type="ORF">BT62DRAFT_959065</name>
</gene>
<name>A0A9P7W653_9AGAR</name>
<dbReference type="Gene3D" id="1.25.40.10">
    <property type="entry name" value="Tetratricopeptide repeat domain"/>
    <property type="match status" value="1"/>
</dbReference>
<evidence type="ECO:0000256" key="5">
    <source>
        <dbReference type="ARBA" id="ARBA00022803"/>
    </source>
</evidence>
<dbReference type="InterPro" id="IPR011990">
    <property type="entry name" value="TPR-like_helical_dom_sf"/>
</dbReference>
<dbReference type="PANTHER" id="PTHR12558:SF9">
    <property type="entry name" value="CELL DIVISION CYCLE PROTEIN 16 HOMOLOG"/>
    <property type="match status" value="1"/>
</dbReference>
<dbReference type="SMART" id="SM00028">
    <property type="entry name" value="TPR"/>
    <property type="match status" value="6"/>
</dbReference>
<feature type="repeat" description="TPR" evidence="7">
    <location>
        <begin position="466"/>
        <end position="499"/>
    </location>
</feature>
<dbReference type="Pfam" id="PF13424">
    <property type="entry name" value="TPR_12"/>
    <property type="match status" value="1"/>
</dbReference>
<dbReference type="GO" id="GO:0031145">
    <property type="term" value="P:anaphase-promoting complex-dependent catabolic process"/>
    <property type="evidence" value="ECO:0007669"/>
    <property type="project" value="TreeGrafter"/>
</dbReference>
<feature type="region of interest" description="Disordered" evidence="8">
    <location>
        <begin position="1"/>
        <end position="112"/>
    </location>
</feature>
<organism evidence="9 10">
    <name type="scientific">Guyanagaster necrorhizus</name>
    <dbReference type="NCBI Taxonomy" id="856835"/>
    <lineage>
        <taxon>Eukaryota</taxon>
        <taxon>Fungi</taxon>
        <taxon>Dikarya</taxon>
        <taxon>Basidiomycota</taxon>
        <taxon>Agaricomycotina</taxon>
        <taxon>Agaricomycetes</taxon>
        <taxon>Agaricomycetidae</taxon>
        <taxon>Agaricales</taxon>
        <taxon>Marasmiineae</taxon>
        <taxon>Physalacriaceae</taxon>
        <taxon>Guyanagaster</taxon>
    </lineage>
</organism>
<sequence>MNSTPAQGPLSIPTRLTGNSKRPRSSFGSSFSFGPHNIMDSYIEDGNSSTMSYSKSVALDPNRSMLPVSPLGLSPRRQRKRKDSSARPPHPLTIDTTDVFQGPEDDADDEQEQEWGIIDRMRLWRHDAMMQHLYETAAFWGDKILSWTNDPNDAFWLAQTYFQIHQYARAEKLLTRPFPVPPITITLPSSGPPNGNTSFLPLDSDRPSTSSVRLPMGPGTLLGKADDTRPGVGMSRLVDLSIACRYLAAQCMVRQGNWNAATEILGEANPFRDSVKSGPSIPNIDGGIKIEASMCHLRGIVMQKIGRVDQAKECFMEALGLDVKCYESFEKLVSTEMMTSDEEWEFVQSLPYQVQTPKDAELVQLMYTTRLRKYKHVEEHAVTRQKLVEQYHLGDNPDVLFSFADSLYLSFRWHDCFTITSRILSLISIHDHTLPLHIACMFHINHLHSKLFLLAHDMVDREPDNPLSWYAVGVWYLGNKKWSTARQYFGKANLLDPRFAPAWVAFAHTFAYEDEHDHAITAYSTCARMFTGTHLPLMFIGMEHLTLSNISLAEESLSAARHMCDTDPLLINELGVLTFSQGKYDDAASLFQQALKLAEVTQGSRINWISTYLNLGTAYRKLRRFNDAKAAYQQVLDLDPHNSVALGFMGMVHHLLGNVDKAIEIYHESLSIDPGTHQVLELLGMALEAITAGGPKMSDDEWKNMLKSMTEKYSSSSSHSQKGKEREQPDVPLDIAPEDDMNVG</sequence>
<evidence type="ECO:0000256" key="1">
    <source>
        <dbReference type="ARBA" id="ARBA00022618"/>
    </source>
</evidence>
<dbReference type="OrthoDB" id="10006270at2759"/>
<dbReference type="SUPFAM" id="SSF48452">
    <property type="entry name" value="TPR-like"/>
    <property type="match status" value="2"/>
</dbReference>
<dbReference type="PANTHER" id="PTHR12558">
    <property type="entry name" value="CELL DIVISION CYCLE 16,23,27"/>
    <property type="match status" value="1"/>
</dbReference>
<evidence type="ECO:0000313" key="9">
    <source>
        <dbReference type="EMBL" id="KAG7452939.1"/>
    </source>
</evidence>
<dbReference type="GO" id="GO:0051301">
    <property type="term" value="P:cell division"/>
    <property type="evidence" value="ECO:0007669"/>
    <property type="project" value="UniProtKB-KW"/>
</dbReference>
<feature type="repeat" description="TPR" evidence="7">
    <location>
        <begin position="609"/>
        <end position="642"/>
    </location>
</feature>
<dbReference type="InterPro" id="IPR019734">
    <property type="entry name" value="TPR_rpt"/>
</dbReference>
<keyword evidence="3" id="KW-0498">Mitosis</keyword>
<keyword evidence="1" id="KW-0132">Cell division</keyword>
<evidence type="ECO:0000256" key="8">
    <source>
        <dbReference type="SAM" id="MobiDB-lite"/>
    </source>
</evidence>
<feature type="compositionally biased region" description="Acidic residues" evidence="8">
    <location>
        <begin position="103"/>
        <end position="112"/>
    </location>
</feature>
<evidence type="ECO:0000256" key="7">
    <source>
        <dbReference type="PROSITE-ProRule" id="PRU00339"/>
    </source>
</evidence>
<reference evidence="9" key="1">
    <citation type="submission" date="2020-11" db="EMBL/GenBank/DDBJ databases">
        <title>Adaptations for nitrogen fixation in a non-lichenized fungal sporocarp promotes dispersal by wood-feeding termites.</title>
        <authorList>
            <consortium name="DOE Joint Genome Institute"/>
            <person name="Koch R.A."/>
            <person name="Yoon G."/>
            <person name="Arayal U."/>
            <person name="Lail K."/>
            <person name="Amirebrahimi M."/>
            <person name="Labutti K."/>
            <person name="Lipzen A."/>
            <person name="Riley R."/>
            <person name="Barry K."/>
            <person name="Henrissat B."/>
            <person name="Grigoriev I.V."/>
            <person name="Herr J.R."/>
            <person name="Aime M.C."/>
        </authorList>
    </citation>
    <scope>NUCLEOTIDE SEQUENCE</scope>
    <source>
        <strain evidence="9">MCA 3950</strain>
    </source>
</reference>
<dbReference type="GO" id="GO:0016567">
    <property type="term" value="P:protein ubiquitination"/>
    <property type="evidence" value="ECO:0007669"/>
    <property type="project" value="TreeGrafter"/>
</dbReference>
<dbReference type="RefSeq" id="XP_043046439.1">
    <property type="nucleotide sequence ID" value="XM_043188486.1"/>
</dbReference>
<feature type="compositionally biased region" description="Low complexity" evidence="8">
    <location>
        <begin position="25"/>
        <end position="34"/>
    </location>
</feature>
<keyword evidence="2" id="KW-0677">Repeat</keyword>
<dbReference type="GeneID" id="66110783"/>
<protein>
    <submittedName>
        <fullName evidence="9">TPR-like protein</fullName>
    </submittedName>
</protein>
<feature type="repeat" description="TPR" evidence="7">
    <location>
        <begin position="643"/>
        <end position="676"/>
    </location>
</feature>
<evidence type="ECO:0000256" key="6">
    <source>
        <dbReference type="ARBA" id="ARBA00023306"/>
    </source>
</evidence>
<keyword evidence="6" id="KW-0131">Cell cycle</keyword>
<evidence type="ECO:0000256" key="4">
    <source>
        <dbReference type="ARBA" id="ARBA00022786"/>
    </source>
</evidence>
<dbReference type="PROSITE" id="PS50005">
    <property type="entry name" value="TPR"/>
    <property type="match status" value="4"/>
</dbReference>
<dbReference type="Pfam" id="PF12895">
    <property type="entry name" value="ANAPC3"/>
    <property type="match status" value="1"/>
</dbReference>
<dbReference type="Proteomes" id="UP000812287">
    <property type="component" value="Unassembled WGS sequence"/>
</dbReference>
<keyword evidence="10" id="KW-1185">Reference proteome</keyword>
<accession>A0A9P7W653</accession>
<dbReference type="PROSITE" id="PS50293">
    <property type="entry name" value="TPR_REGION"/>
    <property type="match status" value="1"/>
</dbReference>
<feature type="region of interest" description="Disordered" evidence="8">
    <location>
        <begin position="708"/>
        <end position="744"/>
    </location>
</feature>
<feature type="compositionally biased region" description="Polar residues" evidence="8">
    <location>
        <begin position="46"/>
        <end position="55"/>
    </location>
</feature>
<dbReference type="Pfam" id="PF13181">
    <property type="entry name" value="TPR_8"/>
    <property type="match status" value="2"/>
</dbReference>
<evidence type="ECO:0000313" key="10">
    <source>
        <dbReference type="Proteomes" id="UP000812287"/>
    </source>
</evidence>
<feature type="region of interest" description="Disordered" evidence="8">
    <location>
        <begin position="202"/>
        <end position="225"/>
    </location>
</feature>
<keyword evidence="4" id="KW-0833">Ubl conjugation pathway</keyword>
<dbReference type="GO" id="GO:0005737">
    <property type="term" value="C:cytoplasm"/>
    <property type="evidence" value="ECO:0007669"/>
    <property type="project" value="TreeGrafter"/>
</dbReference>
<dbReference type="AlphaFoldDB" id="A0A9P7W653"/>
<dbReference type="EMBL" id="MU250523">
    <property type="protein sequence ID" value="KAG7452939.1"/>
    <property type="molecule type" value="Genomic_DNA"/>
</dbReference>
<evidence type="ECO:0000256" key="3">
    <source>
        <dbReference type="ARBA" id="ARBA00022776"/>
    </source>
</evidence>
<evidence type="ECO:0000256" key="2">
    <source>
        <dbReference type="ARBA" id="ARBA00022737"/>
    </source>
</evidence>